<dbReference type="Proteomes" id="UP001303046">
    <property type="component" value="Unassembled WGS sequence"/>
</dbReference>
<evidence type="ECO:0000313" key="1">
    <source>
        <dbReference type="EMBL" id="KAK6744345.1"/>
    </source>
</evidence>
<gene>
    <name evidence="1" type="primary">Necator_chrIII.g11960</name>
    <name evidence="1" type="ORF">RB195_011194</name>
</gene>
<dbReference type="EMBL" id="JAVFWL010000003">
    <property type="protein sequence ID" value="KAK6744345.1"/>
    <property type="molecule type" value="Genomic_DNA"/>
</dbReference>
<name>A0ABR1D3K6_NECAM</name>
<evidence type="ECO:0000313" key="2">
    <source>
        <dbReference type="Proteomes" id="UP001303046"/>
    </source>
</evidence>
<organism evidence="1 2">
    <name type="scientific">Necator americanus</name>
    <name type="common">Human hookworm</name>
    <dbReference type="NCBI Taxonomy" id="51031"/>
    <lineage>
        <taxon>Eukaryota</taxon>
        <taxon>Metazoa</taxon>
        <taxon>Ecdysozoa</taxon>
        <taxon>Nematoda</taxon>
        <taxon>Chromadorea</taxon>
        <taxon>Rhabditida</taxon>
        <taxon>Rhabditina</taxon>
        <taxon>Rhabditomorpha</taxon>
        <taxon>Strongyloidea</taxon>
        <taxon>Ancylostomatidae</taxon>
        <taxon>Bunostominae</taxon>
        <taxon>Necator</taxon>
    </lineage>
</organism>
<protein>
    <submittedName>
        <fullName evidence="1">Uncharacterized protein</fullName>
    </submittedName>
</protein>
<keyword evidence="2" id="KW-1185">Reference proteome</keyword>
<reference evidence="1 2" key="1">
    <citation type="submission" date="2023-08" db="EMBL/GenBank/DDBJ databases">
        <title>A Necator americanus chromosomal reference genome.</title>
        <authorList>
            <person name="Ilik V."/>
            <person name="Petrzelkova K.J."/>
            <person name="Pardy F."/>
            <person name="Fuh T."/>
            <person name="Niatou-Singa F.S."/>
            <person name="Gouil Q."/>
            <person name="Baker L."/>
            <person name="Ritchie M.E."/>
            <person name="Jex A.R."/>
            <person name="Gazzola D."/>
            <person name="Li H."/>
            <person name="Toshio Fujiwara R."/>
            <person name="Zhan B."/>
            <person name="Aroian R.V."/>
            <person name="Pafco B."/>
            <person name="Schwarz E.M."/>
        </authorList>
    </citation>
    <scope>NUCLEOTIDE SEQUENCE [LARGE SCALE GENOMIC DNA]</scope>
    <source>
        <strain evidence="1 2">Aroian</strain>
        <tissue evidence="1">Whole animal</tissue>
    </source>
</reference>
<proteinExistence type="predicted"/>
<comment type="caution">
    <text evidence="1">The sequence shown here is derived from an EMBL/GenBank/DDBJ whole genome shotgun (WGS) entry which is preliminary data.</text>
</comment>
<accession>A0ABR1D3K6</accession>
<sequence>MGGRGRELWIGSAHSLRETTQDNTRDAFYDKLNAWVFKIPSQQVLMVGTSEANAKMGLEQQSYVLGRWYYPAERTSDNGNYLVDLSELTGRFIASTFKRNHQPHQHTWQGRCSSGFKGTTPLKPEEQRKQRIETFKPEQDYVLNTPHLYCEMRSEYLELFETYAQL</sequence>